<dbReference type="InterPro" id="IPR051047">
    <property type="entry name" value="AccD/PCCB"/>
</dbReference>
<dbReference type="EC" id="2.1.3.1" evidence="4"/>
<dbReference type="PROSITE" id="PS50980">
    <property type="entry name" value="COA_CT_NTER"/>
    <property type="match status" value="1"/>
</dbReference>
<dbReference type="Gene3D" id="3.90.226.10">
    <property type="entry name" value="2-enoyl-CoA Hydratase, Chain A, domain 1"/>
    <property type="match status" value="2"/>
</dbReference>
<dbReference type="GO" id="GO:0047154">
    <property type="term" value="F:methylmalonyl-CoA carboxytransferase activity"/>
    <property type="evidence" value="ECO:0007669"/>
    <property type="project" value="UniProtKB-EC"/>
</dbReference>
<dbReference type="PANTHER" id="PTHR43842">
    <property type="entry name" value="PROPIONYL-COA CARBOXYLASE BETA CHAIN"/>
    <property type="match status" value="1"/>
</dbReference>
<keyword evidence="4" id="KW-0808">Transferase</keyword>
<comment type="caution">
    <text evidence="4">The sequence shown here is derived from an EMBL/GenBank/DDBJ whole genome shotgun (WGS) entry which is preliminary data.</text>
</comment>
<reference evidence="4" key="1">
    <citation type="submission" date="2019-08" db="EMBL/GenBank/DDBJ databases">
        <authorList>
            <person name="Kucharzyk K."/>
            <person name="Murdoch R.W."/>
            <person name="Higgins S."/>
            <person name="Loffler F."/>
        </authorList>
    </citation>
    <scope>NUCLEOTIDE SEQUENCE</scope>
</reference>
<dbReference type="InterPro" id="IPR034733">
    <property type="entry name" value="AcCoA_carboxyl_beta"/>
</dbReference>
<dbReference type="FunFam" id="3.90.226.10:FF:000016">
    <property type="entry name" value="Propionyl-CoA carboxylase, beta subunit"/>
    <property type="match status" value="1"/>
</dbReference>
<evidence type="ECO:0000256" key="1">
    <source>
        <dbReference type="ARBA" id="ARBA00006102"/>
    </source>
</evidence>
<feature type="domain" description="CoA carboxyltransferase N-terminal" evidence="2">
    <location>
        <begin position="1"/>
        <end position="257"/>
    </location>
</feature>
<dbReference type="GO" id="GO:0004658">
    <property type="term" value="F:propionyl-CoA carboxylase activity"/>
    <property type="evidence" value="ECO:0007669"/>
    <property type="project" value="TreeGrafter"/>
</dbReference>
<organism evidence="4">
    <name type="scientific">bioreactor metagenome</name>
    <dbReference type="NCBI Taxonomy" id="1076179"/>
    <lineage>
        <taxon>unclassified sequences</taxon>
        <taxon>metagenomes</taxon>
        <taxon>ecological metagenomes</taxon>
    </lineage>
</organism>
<proteinExistence type="inferred from homology"/>
<evidence type="ECO:0000259" key="2">
    <source>
        <dbReference type="PROSITE" id="PS50980"/>
    </source>
</evidence>
<protein>
    <submittedName>
        <fullName evidence="4">Methylmalonyl-CoA carboxyltransferase 12S subunit</fullName>
        <ecNumber evidence="4">2.1.3.1</ecNumber>
    </submittedName>
</protein>
<gene>
    <name evidence="4" type="ORF">SDC9_04376</name>
</gene>
<dbReference type="Pfam" id="PF01039">
    <property type="entry name" value="Carboxyl_trans"/>
    <property type="match status" value="1"/>
</dbReference>
<dbReference type="PANTHER" id="PTHR43842:SF2">
    <property type="entry name" value="PROPIONYL-COA CARBOXYLASE BETA CHAIN, MITOCHONDRIAL"/>
    <property type="match status" value="1"/>
</dbReference>
<sequence>MEEKLKLLEQRRAKVLAGGGPKRVEAQHAKGKKTARERIEALLDKGSFIELDAFVEHRSSDLGMAEVEAPGEGVVIGYGTIQGRTVYVFAQDFTVIGGSLGEMHAAKICKAMDMAVKVGCPCIGINDSGGARIQEGVDALSGYGDIFYRNTLSSGVVPQISVIMGPCAGGAVYSPALTDFVFMTEGTANMFITGPQVIKAVTGEDVSAEGLGGAKVHTEVSGVAHFKFKDEDSTLEAVRKLLSYLPQNNIEDAPLFNTGDDPFRADQELAAIIPDSANKPYDVRRVIERVVDTGDFFEVQPDYAKNIVTGFARLAGRSIGIIANQPAVLAGVLDINASDKASRFIRFCDSFNIPLLTLSDTAGYLPGVGQEHGGVIRHGAKLLYAYSEATVPKMTVILRKAYGGAYIAMCSRHLGADQVFAWPSAEIAVMGPDGAANIIFKKEIEEAADPASARKEKIEEYKKNFANPYKAAIRGYVDDVIDPSQTRARLCAALSMLLGKRQTLPARKHGNIPS</sequence>
<evidence type="ECO:0000313" key="4">
    <source>
        <dbReference type="EMBL" id="MPL58832.1"/>
    </source>
</evidence>
<feature type="domain" description="CoA carboxyltransferase C-terminal" evidence="3">
    <location>
        <begin position="264"/>
        <end position="508"/>
    </location>
</feature>
<accession>A0A644SYJ5</accession>
<dbReference type="FunFam" id="3.90.226.10:FF:000017">
    <property type="entry name" value="Propionyl-CoA carboxylase subunit beta 5"/>
    <property type="match status" value="1"/>
</dbReference>
<dbReference type="AlphaFoldDB" id="A0A644SYJ5"/>
<dbReference type="InterPro" id="IPR011763">
    <property type="entry name" value="COA_CT_C"/>
</dbReference>
<dbReference type="InterPro" id="IPR011762">
    <property type="entry name" value="COA_CT_N"/>
</dbReference>
<evidence type="ECO:0000259" key="3">
    <source>
        <dbReference type="PROSITE" id="PS50989"/>
    </source>
</evidence>
<name>A0A644SYJ5_9ZZZZ</name>
<dbReference type="GO" id="GO:0009317">
    <property type="term" value="C:acetyl-CoA carboxylase complex"/>
    <property type="evidence" value="ECO:0007669"/>
    <property type="project" value="TreeGrafter"/>
</dbReference>
<dbReference type="PROSITE" id="PS50989">
    <property type="entry name" value="COA_CT_CTER"/>
    <property type="match status" value="1"/>
</dbReference>
<dbReference type="EMBL" id="VSSQ01000008">
    <property type="protein sequence ID" value="MPL58832.1"/>
    <property type="molecule type" value="Genomic_DNA"/>
</dbReference>
<comment type="similarity">
    <text evidence="1">Belongs to the AccD/PCCB family.</text>
</comment>
<dbReference type="InterPro" id="IPR029045">
    <property type="entry name" value="ClpP/crotonase-like_dom_sf"/>
</dbReference>
<dbReference type="SUPFAM" id="SSF52096">
    <property type="entry name" value="ClpP/crotonase"/>
    <property type="match status" value="2"/>
</dbReference>